<feature type="binding site" evidence="12">
    <location>
        <position position="343"/>
    </location>
    <ligand>
        <name>Zn(2+)</name>
        <dbReference type="ChEBI" id="CHEBI:29105"/>
        <note>catalytic</note>
    </ligand>
</feature>
<reference evidence="14 15" key="1">
    <citation type="submission" date="2017-11" db="EMBL/GenBank/DDBJ databases">
        <title>Comparative genomics of Botrytis spp.</title>
        <authorList>
            <person name="Valero-Jimenez C.A."/>
            <person name="Tapia P."/>
            <person name="Veloso J."/>
            <person name="Silva-Moreno E."/>
            <person name="Staats M."/>
            <person name="Valdes J.H."/>
            <person name="Van Kan J.A.L."/>
        </authorList>
    </citation>
    <scope>NUCLEOTIDE SEQUENCE [LARGE SCALE GENOMIC DNA]</scope>
    <source>
        <strain evidence="14 15">MUCL2830</strain>
    </source>
</reference>
<keyword evidence="9 13" id="KW-0482">Metalloprotease</keyword>
<dbReference type="InterPro" id="IPR024079">
    <property type="entry name" value="MetalloPept_cat_dom_sf"/>
</dbReference>
<keyword evidence="5 12" id="KW-0479">Metal-binding</keyword>
<feature type="signal peptide" evidence="13">
    <location>
        <begin position="1"/>
        <end position="19"/>
    </location>
</feature>
<protein>
    <recommendedName>
        <fullName evidence="13">Neutral protease 2</fullName>
        <ecNumber evidence="13">3.4.24.39</ecNumber>
    </recommendedName>
    <alternativeName>
        <fullName evidence="13">Deuterolysin</fullName>
    </alternativeName>
</protein>
<dbReference type="SUPFAM" id="SSF55486">
    <property type="entry name" value="Metalloproteases ('zincins'), catalytic domain"/>
    <property type="match status" value="1"/>
</dbReference>
<evidence type="ECO:0000256" key="5">
    <source>
        <dbReference type="ARBA" id="ARBA00022723"/>
    </source>
</evidence>
<evidence type="ECO:0000256" key="4">
    <source>
        <dbReference type="ARBA" id="ARBA00022685"/>
    </source>
</evidence>
<dbReference type="Gene3D" id="3.40.390.10">
    <property type="entry name" value="Collagenase (Catalytic Domain)"/>
    <property type="match status" value="1"/>
</dbReference>
<evidence type="ECO:0000256" key="3">
    <source>
        <dbReference type="ARBA" id="ARBA00022670"/>
    </source>
</evidence>
<organism evidence="14 15">
    <name type="scientific">Botryotinia calthae</name>
    <dbReference type="NCBI Taxonomy" id="38488"/>
    <lineage>
        <taxon>Eukaryota</taxon>
        <taxon>Fungi</taxon>
        <taxon>Dikarya</taxon>
        <taxon>Ascomycota</taxon>
        <taxon>Pezizomycotina</taxon>
        <taxon>Leotiomycetes</taxon>
        <taxon>Helotiales</taxon>
        <taxon>Sclerotiniaceae</taxon>
        <taxon>Botryotinia</taxon>
    </lineage>
</organism>
<evidence type="ECO:0000256" key="10">
    <source>
        <dbReference type="ARBA" id="ARBA00023145"/>
    </source>
</evidence>
<dbReference type="OrthoDB" id="412874at2759"/>
<comment type="similarity">
    <text evidence="2 13">Belongs to the peptidase M35 family.</text>
</comment>
<keyword evidence="6 13" id="KW-0732">Signal</keyword>
<keyword evidence="10" id="KW-0865">Zymogen</keyword>
<dbReference type="EMBL" id="PHWZ01000330">
    <property type="protein sequence ID" value="TEY45482.1"/>
    <property type="molecule type" value="Genomic_DNA"/>
</dbReference>
<evidence type="ECO:0000256" key="7">
    <source>
        <dbReference type="ARBA" id="ARBA00022801"/>
    </source>
</evidence>
<keyword evidence="13" id="KW-0964">Secreted</keyword>
<comment type="cofactor">
    <cofactor evidence="12 13">
        <name>Zn(2+)</name>
        <dbReference type="ChEBI" id="CHEBI:29105"/>
    </cofactor>
    <text evidence="12 13">Binds 1 zinc ion per subunit.</text>
</comment>
<evidence type="ECO:0000256" key="12">
    <source>
        <dbReference type="PIRSR" id="PIRSR601384-2"/>
    </source>
</evidence>
<dbReference type="GO" id="GO:0046872">
    <property type="term" value="F:metal ion binding"/>
    <property type="evidence" value="ECO:0007669"/>
    <property type="project" value="UniProtKB-KW"/>
</dbReference>
<feature type="chain" id="PRO_5021467888" description="Neutral protease 2" evidence="13">
    <location>
        <begin position="20"/>
        <end position="392"/>
    </location>
</feature>
<dbReference type="Pfam" id="PF02102">
    <property type="entry name" value="Peptidase_M35"/>
    <property type="match status" value="1"/>
</dbReference>
<dbReference type="Gene3D" id="2.60.40.2970">
    <property type="match status" value="1"/>
</dbReference>
<evidence type="ECO:0000256" key="8">
    <source>
        <dbReference type="ARBA" id="ARBA00022833"/>
    </source>
</evidence>
<keyword evidence="4 13" id="KW-0165">Cleavage on pair of basic residues</keyword>
<dbReference type="GO" id="GO:0006508">
    <property type="term" value="P:proteolysis"/>
    <property type="evidence" value="ECO:0007669"/>
    <property type="project" value="UniProtKB-KW"/>
</dbReference>
<keyword evidence="15" id="KW-1185">Reference proteome</keyword>
<comment type="function">
    <text evidence="13">Secreted metalloproteinase that allows assimilation of proteinaceous substrates. Shows high activities on basic nuclear substrates such as histone and protamine.</text>
</comment>
<accession>A0A4Y8CU11</accession>
<evidence type="ECO:0000313" key="15">
    <source>
        <dbReference type="Proteomes" id="UP000297299"/>
    </source>
</evidence>
<dbReference type="EC" id="3.4.24.39" evidence="13"/>
<keyword evidence="8 12" id="KW-0862">Zinc</keyword>
<comment type="caution">
    <text evidence="14">The sequence shown here is derived from an EMBL/GenBank/DDBJ whole genome shotgun (WGS) entry which is preliminary data.</text>
</comment>
<comment type="subcellular location">
    <subcellularLocation>
        <location evidence="13">Secreted</location>
    </subcellularLocation>
</comment>
<feature type="binding site" evidence="12">
    <location>
        <position position="347"/>
    </location>
    <ligand>
        <name>Zn(2+)</name>
        <dbReference type="ChEBI" id="CHEBI:29105"/>
        <note>catalytic</note>
    </ligand>
</feature>
<dbReference type="PRINTS" id="PR00768">
    <property type="entry name" value="DEUTEROLYSIN"/>
</dbReference>
<dbReference type="GO" id="GO:0004222">
    <property type="term" value="F:metalloendopeptidase activity"/>
    <property type="evidence" value="ECO:0007669"/>
    <property type="project" value="InterPro"/>
</dbReference>
<feature type="binding site" evidence="12">
    <location>
        <position position="358"/>
    </location>
    <ligand>
        <name>Zn(2+)</name>
        <dbReference type="ChEBI" id="CHEBI:29105"/>
        <note>catalytic</note>
    </ligand>
</feature>
<dbReference type="InterPro" id="IPR050414">
    <property type="entry name" value="Fungal_M35_metalloproteases"/>
</dbReference>
<evidence type="ECO:0000256" key="9">
    <source>
        <dbReference type="ARBA" id="ARBA00023049"/>
    </source>
</evidence>
<keyword evidence="7 13" id="KW-0378">Hydrolase</keyword>
<evidence type="ECO:0000256" key="6">
    <source>
        <dbReference type="ARBA" id="ARBA00022729"/>
    </source>
</evidence>
<proteinExistence type="inferred from homology"/>
<sequence length="392" mass="41210">MRSFSKILAVASLAAIANSAVLKRQVTISQFPIFCISAQQGMVLYTEFMLQIELDNDVLEVTLVAGENAVVHASVKNVGAEDLNLLSYGSLFDSAPVQKVNVYEGGSKADMKKETAVPFKGVLRAIQRTDLAPEVFHTLAAGETFETTFNAAEVHDLSTSTYTFVAEGAIPFAKAGSTEISDSIIFKSNAVTISIDGEAAKSVAKAIPSSIDRRTVLQTGCSTSQKSATTQSLSYCASLAKAASTAASSGSATKFNEYFKTTLASTRSVVAARLSAVASQCSSITSGATKYYCTDVYGYCESNVLAYTIPSTNEIVNCPIYYSALPAISGTCHAQDRATTTLHEFTHAPATYSPGTADNGYGYAAATALTSAKAVLNADSYALYANAIYVGC</sequence>
<evidence type="ECO:0000256" key="2">
    <source>
        <dbReference type="ARBA" id="ARBA00010279"/>
    </source>
</evidence>
<dbReference type="STRING" id="38488.A0A4Y8CU11"/>
<dbReference type="CDD" id="cd11008">
    <property type="entry name" value="M35_deuterolysin_like"/>
    <property type="match status" value="1"/>
</dbReference>
<dbReference type="GO" id="GO:0005576">
    <property type="term" value="C:extracellular region"/>
    <property type="evidence" value="ECO:0007669"/>
    <property type="project" value="UniProtKB-SubCell"/>
</dbReference>
<dbReference type="PANTHER" id="PTHR37016:SF3">
    <property type="entry name" value="NEUTRAL PROTEASE 2-RELATED"/>
    <property type="match status" value="1"/>
</dbReference>
<dbReference type="PANTHER" id="PTHR37016">
    <property type="match status" value="1"/>
</dbReference>
<evidence type="ECO:0000256" key="13">
    <source>
        <dbReference type="RuleBase" id="RU361126"/>
    </source>
</evidence>
<comment type="catalytic activity">
    <reaction evidence="1 13">
        <text>Preferential cleavage of bonds with hydrophobic residues in P1'. Also 3-Asn-|-Gln-4 and 8-Gly-|-Ser-9 bonds in insulin B chain.</text>
        <dbReference type="EC" id="3.4.24.39"/>
    </reaction>
</comment>
<gene>
    <name evidence="14" type="ORF">BOTCAL_0331g00020</name>
</gene>
<keyword evidence="3 13" id="KW-0645">Protease</keyword>
<evidence type="ECO:0000256" key="11">
    <source>
        <dbReference type="PIRSR" id="PIRSR601384-1"/>
    </source>
</evidence>
<dbReference type="AlphaFoldDB" id="A0A4Y8CU11"/>
<dbReference type="InterPro" id="IPR001384">
    <property type="entry name" value="Peptidase_M35"/>
</dbReference>
<evidence type="ECO:0000256" key="1">
    <source>
        <dbReference type="ARBA" id="ARBA00001187"/>
    </source>
</evidence>
<name>A0A4Y8CU11_9HELO</name>
<evidence type="ECO:0000313" key="14">
    <source>
        <dbReference type="EMBL" id="TEY45482.1"/>
    </source>
</evidence>
<dbReference type="Proteomes" id="UP000297299">
    <property type="component" value="Unassembled WGS sequence"/>
</dbReference>
<feature type="active site" evidence="11">
    <location>
        <position position="344"/>
    </location>
</feature>